<dbReference type="VEuPathDB" id="FungiDB:ASPZODRAFT_20841"/>
<evidence type="ECO:0000259" key="1">
    <source>
        <dbReference type="Pfam" id="PF11954"/>
    </source>
</evidence>
<sequence length="203" mass="22716">MANSTYSSNFGGTCLAYDLIDSKLAIPAGARFDWRQKFVDSNDQMIQYNENAVPYFYPNLPSPPRPGPTLPVEDYTGTYWQDGYGQLDIYLGTDNKLRANRTHCTTDCSLTFENVTGDYFIAKVHVVGAETVVPAEFSLSSDGKPKSVGIGWEPRMGKDRKIWMRKVDDDRGPGPDPAISQEAQIPPYQTSQLPEFLTSHLFM</sequence>
<keyword evidence="3" id="KW-1185">Reference proteome</keyword>
<accession>A0A1L9S4D7</accession>
<dbReference type="EMBL" id="KV878373">
    <property type="protein sequence ID" value="OJJ42032.1"/>
    <property type="molecule type" value="Genomic_DNA"/>
</dbReference>
<name>A0A1L9S4D7_9EURO</name>
<dbReference type="Pfam" id="PF11954">
    <property type="entry name" value="DUF3471"/>
    <property type="match status" value="1"/>
</dbReference>
<proteinExistence type="predicted"/>
<dbReference type="Gene3D" id="2.40.128.600">
    <property type="match status" value="1"/>
</dbReference>
<organism evidence="2 3">
    <name type="scientific">Penicilliopsis zonata CBS 506.65</name>
    <dbReference type="NCBI Taxonomy" id="1073090"/>
    <lineage>
        <taxon>Eukaryota</taxon>
        <taxon>Fungi</taxon>
        <taxon>Dikarya</taxon>
        <taxon>Ascomycota</taxon>
        <taxon>Pezizomycotina</taxon>
        <taxon>Eurotiomycetes</taxon>
        <taxon>Eurotiomycetidae</taxon>
        <taxon>Eurotiales</taxon>
        <taxon>Aspergillaceae</taxon>
        <taxon>Penicilliopsis</taxon>
    </lineage>
</organism>
<dbReference type="RefSeq" id="XP_022576542.1">
    <property type="nucleotide sequence ID" value="XM_022727685.1"/>
</dbReference>
<evidence type="ECO:0000313" key="2">
    <source>
        <dbReference type="EMBL" id="OJJ42032.1"/>
    </source>
</evidence>
<feature type="domain" description="Peptidase S12 Pab87-related C-terminal" evidence="1">
    <location>
        <begin position="63"/>
        <end position="164"/>
    </location>
</feature>
<evidence type="ECO:0000313" key="3">
    <source>
        <dbReference type="Proteomes" id="UP000184188"/>
    </source>
</evidence>
<gene>
    <name evidence="2" type="ORF">ASPZODRAFT_20841</name>
</gene>
<dbReference type="Proteomes" id="UP000184188">
    <property type="component" value="Unassembled WGS sequence"/>
</dbReference>
<protein>
    <recommendedName>
        <fullName evidence="1">Peptidase S12 Pab87-related C-terminal domain-containing protein</fullName>
    </recommendedName>
</protein>
<dbReference type="OrthoDB" id="5946976at2759"/>
<dbReference type="InterPro" id="IPR021860">
    <property type="entry name" value="Peptidase_S12_Pab87-rel_C"/>
</dbReference>
<reference evidence="3" key="1">
    <citation type="journal article" date="2017" name="Genome Biol.">
        <title>Comparative genomics reveals high biological diversity and specific adaptations in the industrially and medically important fungal genus Aspergillus.</title>
        <authorList>
            <person name="de Vries R.P."/>
            <person name="Riley R."/>
            <person name="Wiebenga A."/>
            <person name="Aguilar-Osorio G."/>
            <person name="Amillis S."/>
            <person name="Uchima C.A."/>
            <person name="Anderluh G."/>
            <person name="Asadollahi M."/>
            <person name="Askin M."/>
            <person name="Barry K."/>
            <person name="Battaglia E."/>
            <person name="Bayram O."/>
            <person name="Benocci T."/>
            <person name="Braus-Stromeyer S.A."/>
            <person name="Caldana C."/>
            <person name="Canovas D."/>
            <person name="Cerqueira G.C."/>
            <person name="Chen F."/>
            <person name="Chen W."/>
            <person name="Choi C."/>
            <person name="Clum A."/>
            <person name="Dos Santos R.A."/>
            <person name="Damasio A.R."/>
            <person name="Diallinas G."/>
            <person name="Emri T."/>
            <person name="Fekete E."/>
            <person name="Flipphi M."/>
            <person name="Freyberg S."/>
            <person name="Gallo A."/>
            <person name="Gournas C."/>
            <person name="Habgood R."/>
            <person name="Hainaut M."/>
            <person name="Harispe M.L."/>
            <person name="Henrissat B."/>
            <person name="Hilden K.S."/>
            <person name="Hope R."/>
            <person name="Hossain A."/>
            <person name="Karabika E."/>
            <person name="Karaffa L."/>
            <person name="Karanyi Z."/>
            <person name="Krasevec N."/>
            <person name="Kuo A."/>
            <person name="Kusch H."/>
            <person name="LaButti K."/>
            <person name="Lagendijk E.L."/>
            <person name="Lapidus A."/>
            <person name="Levasseur A."/>
            <person name="Lindquist E."/>
            <person name="Lipzen A."/>
            <person name="Logrieco A.F."/>
            <person name="MacCabe A."/>
            <person name="Maekelae M.R."/>
            <person name="Malavazi I."/>
            <person name="Melin P."/>
            <person name="Meyer V."/>
            <person name="Mielnichuk N."/>
            <person name="Miskei M."/>
            <person name="Molnar A.P."/>
            <person name="Mule G."/>
            <person name="Ngan C.Y."/>
            <person name="Orejas M."/>
            <person name="Orosz E."/>
            <person name="Ouedraogo J.P."/>
            <person name="Overkamp K.M."/>
            <person name="Park H.-S."/>
            <person name="Perrone G."/>
            <person name="Piumi F."/>
            <person name="Punt P.J."/>
            <person name="Ram A.F."/>
            <person name="Ramon A."/>
            <person name="Rauscher S."/>
            <person name="Record E."/>
            <person name="Riano-Pachon D.M."/>
            <person name="Robert V."/>
            <person name="Roehrig J."/>
            <person name="Ruller R."/>
            <person name="Salamov A."/>
            <person name="Salih N.S."/>
            <person name="Samson R.A."/>
            <person name="Sandor E."/>
            <person name="Sanguinetti M."/>
            <person name="Schuetze T."/>
            <person name="Sepcic K."/>
            <person name="Shelest E."/>
            <person name="Sherlock G."/>
            <person name="Sophianopoulou V."/>
            <person name="Squina F.M."/>
            <person name="Sun H."/>
            <person name="Susca A."/>
            <person name="Todd R.B."/>
            <person name="Tsang A."/>
            <person name="Unkles S.E."/>
            <person name="van de Wiele N."/>
            <person name="van Rossen-Uffink D."/>
            <person name="Oliveira J.V."/>
            <person name="Vesth T.C."/>
            <person name="Visser J."/>
            <person name="Yu J.-H."/>
            <person name="Zhou M."/>
            <person name="Andersen M.R."/>
            <person name="Archer D.B."/>
            <person name="Baker S.E."/>
            <person name="Benoit I."/>
            <person name="Brakhage A.A."/>
            <person name="Braus G.H."/>
            <person name="Fischer R."/>
            <person name="Frisvad J.C."/>
            <person name="Goldman G.H."/>
            <person name="Houbraken J."/>
            <person name="Oakley B."/>
            <person name="Pocsi I."/>
            <person name="Scazzocchio C."/>
            <person name="Seiboth B."/>
            <person name="vanKuyk P.A."/>
            <person name="Wortman J."/>
            <person name="Dyer P.S."/>
            <person name="Grigoriev I.V."/>
        </authorList>
    </citation>
    <scope>NUCLEOTIDE SEQUENCE [LARGE SCALE GENOMIC DNA]</scope>
    <source>
        <strain evidence="3">CBS 506.65</strain>
    </source>
</reference>
<dbReference type="AlphaFoldDB" id="A0A1L9S4D7"/>
<dbReference type="GeneID" id="34614149"/>
<dbReference type="STRING" id="1073090.A0A1L9S4D7"/>